<evidence type="ECO:0000313" key="5">
    <source>
        <dbReference type="Proteomes" id="UP001620597"/>
    </source>
</evidence>
<dbReference type="Gene3D" id="1.10.10.370">
    <property type="entry name" value="DsrC-like protein, C-terminal domain"/>
    <property type="match status" value="1"/>
</dbReference>
<evidence type="ECO:0000256" key="3">
    <source>
        <dbReference type="PIRNR" id="PIRNR006223"/>
    </source>
</evidence>
<dbReference type="InterPro" id="IPR043163">
    <property type="entry name" value="DsrC-like_N"/>
</dbReference>
<dbReference type="InterPro" id="IPR025526">
    <property type="entry name" value="DsrC-like_dom_sf"/>
</dbReference>
<dbReference type="SUPFAM" id="SSF69721">
    <property type="entry name" value="DsrC, the gamma subunit of dissimilatory sulfite reductase"/>
    <property type="match status" value="1"/>
</dbReference>
<proteinExistence type="inferred from homology"/>
<dbReference type="RefSeq" id="WP_369857924.1">
    <property type="nucleotide sequence ID" value="NZ_JBBKTX010000028.1"/>
</dbReference>
<dbReference type="InterPro" id="IPR007453">
    <property type="entry name" value="DsrC/TusE"/>
</dbReference>
<keyword evidence="5" id="KW-1185">Reference proteome</keyword>
<dbReference type="NCBIfam" id="TIGR03342">
    <property type="entry name" value="dsrC_tusE_dsvC"/>
    <property type="match status" value="1"/>
</dbReference>
<dbReference type="Pfam" id="PF04358">
    <property type="entry name" value="DsrC"/>
    <property type="match status" value="1"/>
</dbReference>
<accession>A0ABW8NMU4</accession>
<organism evidence="4 5">
    <name type="scientific">Oceanobacter antarcticus</name>
    <dbReference type="NCBI Taxonomy" id="3133425"/>
    <lineage>
        <taxon>Bacteria</taxon>
        <taxon>Pseudomonadati</taxon>
        <taxon>Pseudomonadota</taxon>
        <taxon>Gammaproteobacteria</taxon>
        <taxon>Oceanospirillales</taxon>
        <taxon>Oceanospirillaceae</taxon>
        <taxon>Oceanobacter</taxon>
    </lineage>
</organism>
<dbReference type="PANTHER" id="PTHR37010:SF1">
    <property type="entry name" value="SULFURTRANSFERASE TUSE"/>
    <property type="match status" value="1"/>
</dbReference>
<dbReference type="Proteomes" id="UP001620597">
    <property type="component" value="Unassembled WGS sequence"/>
</dbReference>
<keyword evidence="3" id="KW-0808">Transferase</keyword>
<comment type="caution">
    <text evidence="4">The sequence shown here is derived from an EMBL/GenBank/DDBJ whole genome shotgun (WGS) entry which is preliminary data.</text>
</comment>
<evidence type="ECO:0000256" key="1">
    <source>
        <dbReference type="ARBA" id="ARBA00004496"/>
    </source>
</evidence>
<dbReference type="EMBL" id="JBBKTX010000028">
    <property type="protein sequence ID" value="MFK4754309.1"/>
    <property type="molecule type" value="Genomic_DNA"/>
</dbReference>
<comment type="function">
    <text evidence="3">Part of a sulfur-relay system.</text>
</comment>
<dbReference type="Gene3D" id="3.30.1420.10">
    <property type="match status" value="1"/>
</dbReference>
<name>A0ABW8NMU4_9GAMM</name>
<dbReference type="PIRSF" id="PIRSF006223">
    <property type="entry name" value="DsrC_TusE"/>
    <property type="match status" value="1"/>
</dbReference>
<comment type="similarity">
    <text evidence="3">Belongs to the dsrC/tusE family.</text>
</comment>
<sequence length="117" mass="13137">MTDTDNRLLSPQLLDARLLDKDGFLVNLDDWNPAMAAQLAQTENIQLTDAHWEILRLLRQFHAEFDLSPAMRPLTKYIKTHLGAEQASSIYLLKLFPGSPAKIAAKIAGLPRPENCL</sequence>
<gene>
    <name evidence="4" type="ORF">WG929_18030</name>
</gene>
<comment type="subcellular location">
    <subcellularLocation>
        <location evidence="1">Cytoplasm</location>
    </subcellularLocation>
</comment>
<keyword evidence="2" id="KW-0963">Cytoplasm</keyword>
<dbReference type="PANTHER" id="PTHR37010">
    <property type="entry name" value="SULFURTRANSFERASE TUSE"/>
    <property type="match status" value="1"/>
</dbReference>
<evidence type="ECO:0000256" key="2">
    <source>
        <dbReference type="ARBA" id="ARBA00022490"/>
    </source>
</evidence>
<dbReference type="InterPro" id="IPR042072">
    <property type="entry name" value="DsrC-like_C"/>
</dbReference>
<reference evidence="4 5" key="1">
    <citation type="submission" date="2024-03" db="EMBL/GenBank/DDBJ databases">
        <title>High-quality draft genome sequence of Oceanobacter sp. wDCs-4.</title>
        <authorList>
            <person name="Dong C."/>
        </authorList>
    </citation>
    <scope>NUCLEOTIDE SEQUENCE [LARGE SCALE GENOMIC DNA]</scope>
    <source>
        <strain evidence="5">wDCs-4</strain>
    </source>
</reference>
<evidence type="ECO:0000313" key="4">
    <source>
        <dbReference type="EMBL" id="MFK4754309.1"/>
    </source>
</evidence>
<dbReference type="EC" id="2.8.1.-" evidence="3"/>
<protein>
    <recommendedName>
        <fullName evidence="3">Sulfurtransferase</fullName>
        <ecNumber evidence="3">2.8.1.-</ecNumber>
    </recommendedName>
</protein>